<dbReference type="Gene3D" id="3.90.550.10">
    <property type="entry name" value="Spore Coat Polysaccharide Biosynthesis Protein SpsA, Chain A"/>
    <property type="match status" value="2"/>
</dbReference>
<dbReference type="AlphaFoldDB" id="A0A6B9FRH2"/>
<reference evidence="6 7" key="2">
    <citation type="journal article" date="2013" name="Genome Announc.">
        <title>Draft Genome Sequence of Methylobacterium mesophilicum Strain SR1.6/6, Isolated from Citrus sinensis.</title>
        <authorList>
            <person name="Marinho Almeida D."/>
            <person name="Dini-Andreote F."/>
            <person name="Camargo Neves A.A."/>
            <person name="Juca Ramos R.T."/>
            <person name="Andreote F.D."/>
            <person name="Carneiro A.R."/>
            <person name="Oliveira de Souza Lima A."/>
            <person name="Caracciolo Gomes de Sa P.H."/>
            <person name="Ribeiro Barbosa M.S."/>
            <person name="Araujo W.L."/>
            <person name="Silva A."/>
        </authorList>
    </citation>
    <scope>NUCLEOTIDE SEQUENCE [LARGE SCALE GENOMIC DNA]</scope>
    <source>
        <strain evidence="6 7">SR1.6/6</strain>
    </source>
</reference>
<sequence length="677" mass="77261">MRLQISLFGRENEDMAKIGLSMIVKNEASVIERCLDSMVPLIDYVLISDTGSTDGTQDIIRAWLERNRVPGDVVEEKWQDFATNRSSALQRLRERNLVDYAFVMDADETLSYEDNFDGAAFKGSMSADYYNVEIRRGSIRYWRPQIMSNGKPFCYKGVLHEYVEAPQGSTTGDASGFHITSGASGGAREKDPDTYRRDAEKLREALEGETDSFLRSRYTFYLAQSYRDSNQPEKALDAYLARSHMGYWAEEVYISLLEAGHLMERLDRPADDILATYRRATEVCSHRAEAFYDISNFCFRTGRNEEGFTAAKAGSTLSEPASGLFLSKWVYDYGLLDKLAINAYWSNHHSECVDACLKLLADGKLPPSERGRVAANARSSLAKIQDEKVARKLGAHAEPNFLEQFELAAPRTLRPVATEPRVLIAILAKQMAAALPLYLECLTNLDYPKSKISIYIRTNNNTDETETILRAWVEKFGPQYAGVEFDASDVSERVQEYALHEWNSTRFRVLGYIRQVSLQKAIEQNCEFYFTADVDNFLRPSTLRELVSLNVPIVAPFLRSIEKGSYYSNYHAAVDAQGYYAHCDQYDWVLNRWIQGVVEMPVVHCTYLVRVDVIPLLSYQDETDRHEYVIFSDTARKNSVVQYLDNRQIYGYMARDDIQNHTIQARILLGRNQAHVE</sequence>
<evidence type="ECO:0000256" key="3">
    <source>
        <dbReference type="ARBA" id="ARBA00022679"/>
    </source>
</evidence>
<dbReference type="Proteomes" id="UP000012488">
    <property type="component" value="Chromosome"/>
</dbReference>
<reference evidence="6 7" key="1">
    <citation type="journal article" date="2012" name="Genet. Mol. Biol.">
        <title>Analysis of 16S rRNA and mxaF genes revealing insights into Methylobacterium niche-specific plant association.</title>
        <authorList>
            <person name="Dourado M.N."/>
            <person name="Andreote F.D."/>
            <person name="Dini-Andreote F."/>
            <person name="Conti R."/>
            <person name="Araujo J.M."/>
            <person name="Araujo W.L."/>
        </authorList>
    </citation>
    <scope>NUCLEOTIDE SEQUENCE [LARGE SCALE GENOMIC DNA]</scope>
    <source>
        <strain evidence="6 7">SR1.6/6</strain>
    </source>
</reference>
<comment type="similarity">
    <text evidence="1">Belongs to the glycosyltransferase 25 family.</text>
</comment>
<gene>
    <name evidence="6" type="ORF">MMSR116_27295</name>
</gene>
<evidence type="ECO:0000313" key="7">
    <source>
        <dbReference type="Proteomes" id="UP000012488"/>
    </source>
</evidence>
<dbReference type="OrthoDB" id="5354021at2"/>
<evidence type="ECO:0000256" key="1">
    <source>
        <dbReference type="ARBA" id="ARBA00006721"/>
    </source>
</evidence>
<evidence type="ECO:0000256" key="2">
    <source>
        <dbReference type="ARBA" id="ARBA00022676"/>
    </source>
</evidence>
<dbReference type="EMBL" id="CP043538">
    <property type="protein sequence ID" value="QGY05191.1"/>
    <property type="molecule type" value="Genomic_DNA"/>
</dbReference>
<dbReference type="SUPFAM" id="SSF53448">
    <property type="entry name" value="Nucleotide-diphospho-sugar transferases"/>
    <property type="match status" value="2"/>
</dbReference>
<evidence type="ECO:0000256" key="4">
    <source>
        <dbReference type="SAM" id="MobiDB-lite"/>
    </source>
</evidence>
<dbReference type="Pfam" id="PF00535">
    <property type="entry name" value="Glycos_transf_2"/>
    <property type="match status" value="1"/>
</dbReference>
<accession>A0A6B9FRH2</accession>
<keyword evidence="3 6" id="KW-0808">Transferase</keyword>
<dbReference type="KEGG" id="mmes:MMSR116_27295"/>
<dbReference type="InterPro" id="IPR050757">
    <property type="entry name" value="Collagen_mod_GT25"/>
</dbReference>
<dbReference type="PANTHER" id="PTHR10730">
    <property type="entry name" value="PROCOLLAGEN-LYSINE,2-OXOGLUTARATE 5-DIOXYGENASE/GLYCOSYLTRANSFERASE 25 FAMILY MEMBER"/>
    <property type="match status" value="1"/>
</dbReference>
<dbReference type="PANTHER" id="PTHR10730:SF53">
    <property type="entry name" value="GLYCOSYLTRANSFERASE 25 FAMILY MEMBER"/>
    <property type="match status" value="1"/>
</dbReference>
<feature type="compositionally biased region" description="Basic and acidic residues" evidence="4">
    <location>
        <begin position="187"/>
        <end position="196"/>
    </location>
</feature>
<dbReference type="InterPro" id="IPR001173">
    <property type="entry name" value="Glyco_trans_2-like"/>
</dbReference>
<organism evidence="6 7">
    <name type="scientific">Methylobacterium mesophilicum SR1.6/6</name>
    <dbReference type="NCBI Taxonomy" id="908290"/>
    <lineage>
        <taxon>Bacteria</taxon>
        <taxon>Pseudomonadati</taxon>
        <taxon>Pseudomonadota</taxon>
        <taxon>Alphaproteobacteria</taxon>
        <taxon>Hyphomicrobiales</taxon>
        <taxon>Methylobacteriaceae</taxon>
        <taxon>Methylobacterium</taxon>
    </lineage>
</organism>
<dbReference type="GO" id="GO:0016740">
    <property type="term" value="F:transferase activity"/>
    <property type="evidence" value="ECO:0007669"/>
    <property type="project" value="UniProtKB-KW"/>
</dbReference>
<dbReference type="InterPro" id="IPR029044">
    <property type="entry name" value="Nucleotide-diphossugar_trans"/>
</dbReference>
<keyword evidence="2" id="KW-0328">Glycosyltransferase</keyword>
<dbReference type="RefSeq" id="WP_106428253.1">
    <property type="nucleotide sequence ID" value="NZ_CP043538.1"/>
</dbReference>
<dbReference type="Pfam" id="PF03452">
    <property type="entry name" value="Anp1"/>
    <property type="match status" value="1"/>
</dbReference>
<evidence type="ECO:0000259" key="5">
    <source>
        <dbReference type="Pfam" id="PF00535"/>
    </source>
</evidence>
<evidence type="ECO:0000313" key="6">
    <source>
        <dbReference type="EMBL" id="QGY05191.1"/>
    </source>
</evidence>
<name>A0A6B9FRH2_9HYPH</name>
<protein>
    <submittedName>
        <fullName evidence="6">Glycosyltransferase</fullName>
    </submittedName>
</protein>
<feature type="region of interest" description="Disordered" evidence="4">
    <location>
        <begin position="173"/>
        <end position="196"/>
    </location>
</feature>
<proteinExistence type="inferred from homology"/>
<feature type="domain" description="Glycosyltransferase 2-like" evidence="5">
    <location>
        <begin position="22"/>
        <end position="112"/>
    </location>
</feature>